<gene>
    <name evidence="13 20" type="primary">secA</name>
    <name evidence="20" type="ORF">E1750_04695</name>
</gene>
<evidence type="ECO:0000313" key="20">
    <source>
        <dbReference type="EMBL" id="QBN18130.1"/>
    </source>
</evidence>
<dbReference type="SMART" id="SM00490">
    <property type="entry name" value="HELICc"/>
    <property type="match status" value="1"/>
</dbReference>
<feature type="domain" description="Helicase C-terminal" evidence="18">
    <location>
        <begin position="602"/>
        <end position="786"/>
    </location>
</feature>
<comment type="similarity">
    <text evidence="2 13 14">Belongs to the SecA family.</text>
</comment>
<protein>
    <recommendedName>
        <fullName evidence="13 14">Protein translocase subunit SecA</fullName>
        <ecNumber evidence="13">7.4.2.8</ecNumber>
    </recommendedName>
</protein>
<dbReference type="InterPro" id="IPR001650">
    <property type="entry name" value="Helicase_C-like"/>
</dbReference>
<dbReference type="GO" id="GO:0043952">
    <property type="term" value="P:protein transport by the Sec complex"/>
    <property type="evidence" value="ECO:0007669"/>
    <property type="project" value="TreeGrafter"/>
</dbReference>
<keyword evidence="7 13" id="KW-0547">Nucleotide-binding</keyword>
<keyword evidence="3 13" id="KW-0813">Transport</keyword>
<dbReference type="InterPro" id="IPR027417">
    <property type="entry name" value="P-loop_NTPase"/>
</dbReference>
<dbReference type="GO" id="GO:0008564">
    <property type="term" value="F:protein-exporting ATPase activity"/>
    <property type="evidence" value="ECO:0007669"/>
    <property type="project" value="UniProtKB-EC"/>
</dbReference>
<dbReference type="PROSITE" id="PS51194">
    <property type="entry name" value="HELICASE_CTER"/>
    <property type="match status" value="1"/>
</dbReference>
<dbReference type="PROSITE" id="PS51192">
    <property type="entry name" value="HELICASE_ATP_BIND_1"/>
    <property type="match status" value="1"/>
</dbReference>
<name>A0A4P6YCN8_9FLAO</name>
<keyword evidence="21" id="KW-1185">Reference proteome</keyword>
<evidence type="ECO:0000256" key="9">
    <source>
        <dbReference type="ARBA" id="ARBA00022927"/>
    </source>
</evidence>
<feature type="region of interest" description="Disordered" evidence="16">
    <location>
        <begin position="1036"/>
        <end position="1076"/>
    </location>
</feature>
<dbReference type="InterPro" id="IPR044722">
    <property type="entry name" value="SecA_SF2_C"/>
</dbReference>
<dbReference type="InterPro" id="IPR014001">
    <property type="entry name" value="Helicase_ATP-bd"/>
</dbReference>
<organism evidence="20 21">
    <name type="scientific">Flavobacterium nackdongense</name>
    <dbReference type="NCBI Taxonomy" id="2547394"/>
    <lineage>
        <taxon>Bacteria</taxon>
        <taxon>Pseudomonadati</taxon>
        <taxon>Bacteroidota</taxon>
        <taxon>Flavobacteriia</taxon>
        <taxon>Flavobacteriales</taxon>
        <taxon>Flavobacteriaceae</taxon>
        <taxon>Flavobacterium</taxon>
    </lineage>
</organism>
<feature type="domain" description="SecA family profile" evidence="19">
    <location>
        <begin position="5"/>
        <end position="770"/>
    </location>
</feature>
<feature type="binding site" evidence="13">
    <location>
        <position position="177"/>
    </location>
    <ligand>
        <name>ATP</name>
        <dbReference type="ChEBI" id="CHEBI:30616"/>
    </ligand>
</feature>
<dbReference type="GO" id="GO:0005524">
    <property type="term" value="F:ATP binding"/>
    <property type="evidence" value="ECO:0007669"/>
    <property type="project" value="UniProtKB-UniRule"/>
</dbReference>
<dbReference type="InterPro" id="IPR011116">
    <property type="entry name" value="SecA_Wing/Scaffold"/>
</dbReference>
<dbReference type="Pfam" id="PF07516">
    <property type="entry name" value="SecA_SW"/>
    <property type="match status" value="1"/>
</dbReference>
<dbReference type="Gene3D" id="1.10.3060.10">
    <property type="entry name" value="Helical scaffold and wing domains of SecA"/>
    <property type="match status" value="1"/>
</dbReference>
<dbReference type="CDD" id="cd18803">
    <property type="entry name" value="SF2_C_secA"/>
    <property type="match status" value="1"/>
</dbReference>
<dbReference type="SUPFAM" id="SSF81767">
    <property type="entry name" value="Pre-protein crosslinking domain of SecA"/>
    <property type="match status" value="1"/>
</dbReference>
<evidence type="ECO:0000256" key="11">
    <source>
        <dbReference type="ARBA" id="ARBA00023010"/>
    </source>
</evidence>
<dbReference type="EC" id="7.4.2.8" evidence="13"/>
<dbReference type="SMART" id="SM00957">
    <property type="entry name" value="SecA_DEAD"/>
    <property type="match status" value="1"/>
</dbReference>
<dbReference type="RefSeq" id="WP_133275658.1">
    <property type="nucleotide sequence ID" value="NZ_CP037933.1"/>
</dbReference>
<dbReference type="Proteomes" id="UP000291124">
    <property type="component" value="Chromosome"/>
</dbReference>
<dbReference type="InterPro" id="IPR000185">
    <property type="entry name" value="SecA"/>
</dbReference>
<dbReference type="Pfam" id="PF21090">
    <property type="entry name" value="P-loop_SecA"/>
    <property type="match status" value="1"/>
</dbReference>
<dbReference type="GO" id="GO:0017038">
    <property type="term" value="P:protein import"/>
    <property type="evidence" value="ECO:0007669"/>
    <property type="project" value="InterPro"/>
</dbReference>
<dbReference type="InterPro" id="IPR011115">
    <property type="entry name" value="SecA_DEAD"/>
</dbReference>
<evidence type="ECO:0000256" key="3">
    <source>
        <dbReference type="ARBA" id="ARBA00022448"/>
    </source>
</evidence>
<feature type="compositionally biased region" description="Polar residues" evidence="16">
    <location>
        <begin position="1049"/>
        <end position="1067"/>
    </location>
</feature>
<evidence type="ECO:0000256" key="10">
    <source>
        <dbReference type="ARBA" id="ARBA00022967"/>
    </source>
</evidence>
<dbReference type="PROSITE" id="PS01312">
    <property type="entry name" value="SECA"/>
    <property type="match status" value="1"/>
</dbReference>
<accession>A0A4P6YCN8</accession>
<dbReference type="GO" id="GO:0065002">
    <property type="term" value="P:intracellular protein transmembrane transport"/>
    <property type="evidence" value="ECO:0007669"/>
    <property type="project" value="UniProtKB-UniRule"/>
</dbReference>
<keyword evidence="11 13" id="KW-0811">Translocation</keyword>
<dbReference type="Gene3D" id="3.90.1440.10">
    <property type="entry name" value="SecA, preprotein cross-linking domain"/>
    <property type="match status" value="1"/>
</dbReference>
<evidence type="ECO:0000256" key="4">
    <source>
        <dbReference type="ARBA" id="ARBA00022475"/>
    </source>
</evidence>
<dbReference type="NCBIfam" id="NF009536">
    <property type="entry name" value="PRK12901.1"/>
    <property type="match status" value="1"/>
</dbReference>
<dbReference type="KEGG" id="fnk:E1750_04695"/>
<evidence type="ECO:0000313" key="21">
    <source>
        <dbReference type="Proteomes" id="UP000291124"/>
    </source>
</evidence>
<dbReference type="PANTHER" id="PTHR30612:SF0">
    <property type="entry name" value="CHLOROPLAST PROTEIN-TRANSPORTING ATPASE"/>
    <property type="match status" value="1"/>
</dbReference>
<feature type="binding site" evidence="13">
    <location>
        <begin position="195"/>
        <end position="199"/>
    </location>
    <ligand>
        <name>ATP</name>
        <dbReference type="ChEBI" id="CHEBI:30616"/>
    </ligand>
</feature>
<dbReference type="GO" id="GO:0031522">
    <property type="term" value="C:cell envelope Sec protein transport complex"/>
    <property type="evidence" value="ECO:0007669"/>
    <property type="project" value="TreeGrafter"/>
</dbReference>
<proteinExistence type="inferred from homology"/>
<dbReference type="Pfam" id="PF07517">
    <property type="entry name" value="SecA_DEAD"/>
    <property type="match status" value="1"/>
</dbReference>
<evidence type="ECO:0000256" key="7">
    <source>
        <dbReference type="ARBA" id="ARBA00022741"/>
    </source>
</evidence>
<feature type="coiled-coil region" evidence="15">
    <location>
        <begin position="42"/>
        <end position="73"/>
    </location>
</feature>
<evidence type="ECO:0000256" key="16">
    <source>
        <dbReference type="SAM" id="MobiDB-lite"/>
    </source>
</evidence>
<evidence type="ECO:0000256" key="14">
    <source>
        <dbReference type="RuleBase" id="RU003874"/>
    </source>
</evidence>
<feature type="domain" description="Helicase ATP-binding" evidence="17">
    <location>
        <begin position="179"/>
        <end position="338"/>
    </location>
</feature>
<comment type="catalytic activity">
    <reaction evidence="13">
        <text>ATP + H2O + cellular proteinSide 1 = ADP + phosphate + cellular proteinSide 2.</text>
        <dbReference type="EC" id="7.4.2.8"/>
    </reaction>
</comment>
<evidence type="ECO:0000256" key="13">
    <source>
        <dbReference type="HAMAP-Rule" id="MF_01382"/>
    </source>
</evidence>
<dbReference type="SMART" id="SM00958">
    <property type="entry name" value="SecA_PP_bind"/>
    <property type="match status" value="1"/>
</dbReference>
<evidence type="ECO:0000256" key="12">
    <source>
        <dbReference type="ARBA" id="ARBA00023136"/>
    </source>
</evidence>
<dbReference type="GO" id="GO:0005829">
    <property type="term" value="C:cytosol"/>
    <property type="evidence" value="ECO:0007669"/>
    <property type="project" value="TreeGrafter"/>
</dbReference>
<dbReference type="Pfam" id="PF01043">
    <property type="entry name" value="SecA_PP_bind"/>
    <property type="match status" value="1"/>
</dbReference>
<feature type="compositionally biased region" description="Basic and acidic residues" evidence="16">
    <location>
        <begin position="1036"/>
        <end position="1047"/>
    </location>
</feature>
<evidence type="ECO:0000256" key="15">
    <source>
        <dbReference type="SAM" id="Coils"/>
    </source>
</evidence>
<dbReference type="FunFam" id="3.40.50.300:FF:000246">
    <property type="entry name" value="Preprotein translocase subunit SecA"/>
    <property type="match status" value="1"/>
</dbReference>
<evidence type="ECO:0000256" key="8">
    <source>
        <dbReference type="ARBA" id="ARBA00022840"/>
    </source>
</evidence>
<feature type="binding site" evidence="13">
    <location>
        <position position="692"/>
    </location>
    <ligand>
        <name>ATP</name>
        <dbReference type="ChEBI" id="CHEBI:30616"/>
    </ligand>
</feature>
<comment type="function">
    <text evidence="13">Part of the Sec protein translocase complex. Interacts with the SecYEG preprotein conducting channel. Has a central role in coupling the hydrolysis of ATP to the transfer of proteins into and across the cell membrane, serving as an ATP-driven molecular motor driving the stepwise translocation of polypeptide chains across the membrane.</text>
</comment>
<dbReference type="Gene3D" id="3.40.50.300">
    <property type="entry name" value="P-loop containing nucleotide triphosphate hydrolases"/>
    <property type="match status" value="2"/>
</dbReference>
<dbReference type="FunFam" id="3.40.50.300:FF:000694">
    <property type="entry name" value="Preprotein translocase subunit SecA"/>
    <property type="match status" value="1"/>
</dbReference>
<keyword evidence="9 13" id="KW-0653">Protein transport</keyword>
<dbReference type="InterPro" id="IPR011130">
    <property type="entry name" value="SecA_preprotein_X-link_dom"/>
</dbReference>
<dbReference type="InterPro" id="IPR036670">
    <property type="entry name" value="SecA_X-link_sf"/>
</dbReference>
<dbReference type="GO" id="GO:0006605">
    <property type="term" value="P:protein targeting"/>
    <property type="evidence" value="ECO:0007669"/>
    <property type="project" value="UniProtKB-UniRule"/>
</dbReference>
<evidence type="ECO:0000259" key="19">
    <source>
        <dbReference type="PROSITE" id="PS51196"/>
    </source>
</evidence>
<evidence type="ECO:0000256" key="1">
    <source>
        <dbReference type="ARBA" id="ARBA00004496"/>
    </source>
</evidence>
<dbReference type="SUPFAM" id="SSF81886">
    <property type="entry name" value="Helical scaffold and wing domains of SecA"/>
    <property type="match status" value="1"/>
</dbReference>
<dbReference type="EMBL" id="CP037933">
    <property type="protein sequence ID" value="QBN18130.1"/>
    <property type="molecule type" value="Genomic_DNA"/>
</dbReference>
<keyword evidence="8 13" id="KW-0067">ATP-binding</keyword>
<sequence length="1113" mass="126362">MSFINSIIKAFVGDKSQKDVKALQPYLAKIKTFESALAALSNDELRARTTFFKDKIQQARAEKDAKIASLKSEAEAIADIDKREDIYVEIDALEKEAYEISEKTLMEILPEAFAVVKETAKRFKENTEIKVTATPQDRELSATKTYITLDGDHAIWSNSWNAAGKQITWDMIHYDVQLIGGMVLHEGKIAEMQTGEGKTLVATLPIYLNALTGNGVHLVTVNDYLAKRDSTWKAPLFEFHGLTVDCIDNHQPNSEGRKKAYNADITYGTNNEFGFDYLRDNMAHSPDDLVQRKHNYAIVDEVDSVLIDDARTPLIISGPVPQGDRHEFNELKPKIENLVALQRQLANGFLSEAKKLIKEGNTKDGGFLLLRAHRSLPKNKALIKFLSEEGIKQLLQKTENQYMQDNNREMPKVDEALYFVIEEKNNQVELTDNGIKFLSGDTDSNFFVLPDIGTEIAIIEKKNLEKDKEAEEKEKLFQDFGVKSERIHTLTQLLKAYTLFEKDVEYVIMDNKILIVDEQTGRIMDGRRYSDGLHQAIEAKESVKIEDATQTFATVTLQNYFRMYSKLAGMTGTAVTEAGELWQIYKLDVVEIPTNNPLIRKDKEDFIYKTTREKFNAVIEDVTELSNAGRPVLIGTTSVEISELLSRMLKMRGITHNVLNAKMHKQEAQIVEEAGKPGVVTIATNMAGRGTDIKLSAEVKAAGGLAIVGTERHDSRRVDRQLRGRAGRQGDPGSSQFYVSLEDNLMRLFGSERVAKVMDRMGLQEGEVIQHSMMTKSIERAQKKVEENNFGVRKRLLEYDDVMNAQREVVYKRRRHALHGERLKLDIANMLYDTCDLIVSENKASNDFKNFEFELIRYFSITSPVSESDFSKLTEMELTGKVYKAASQFYTEKTERSAREALPIISNVYEDKNNQYERIIVPFTDGIKSLNVVTDLKKAYESKGNQLVADFEKNITLAIVDEAWKKHLRKMDELKQSVQLAVHEQKDPLLIYKFEAYNLFSSMLNGVNKEVISFLFKGDLPQQQAPAIQEAKEVRQKEKYTETKDEIVSSESANREAGQTQPRQVTETIVRDQPKINRNDTVTIQNVANGQTQEMKYKKAESLIASGTWVLVH</sequence>
<dbReference type="PANTHER" id="PTHR30612">
    <property type="entry name" value="SECA INNER MEMBRANE COMPONENT OF SEC PROTEIN SECRETION SYSTEM"/>
    <property type="match status" value="1"/>
</dbReference>
<dbReference type="PRINTS" id="PR00906">
    <property type="entry name" value="SECA"/>
</dbReference>
<dbReference type="SUPFAM" id="SSF52540">
    <property type="entry name" value="P-loop containing nucleoside triphosphate hydrolases"/>
    <property type="match status" value="2"/>
</dbReference>
<dbReference type="NCBIfam" id="TIGR00963">
    <property type="entry name" value="secA"/>
    <property type="match status" value="1"/>
</dbReference>
<evidence type="ECO:0000256" key="2">
    <source>
        <dbReference type="ARBA" id="ARBA00007650"/>
    </source>
</evidence>
<keyword evidence="4 13" id="KW-1003">Cell membrane</keyword>
<keyword evidence="5 13" id="KW-0963">Cytoplasm</keyword>
<reference evidence="21" key="1">
    <citation type="submission" date="2019-03" db="EMBL/GenBank/DDBJ databases">
        <title>Flavobacterium sp.</title>
        <authorList>
            <person name="Kim H."/>
        </authorList>
    </citation>
    <scope>NUCLEOTIDE SEQUENCE [LARGE SCALE GENOMIC DNA]</scope>
    <source>
        <strain evidence="21">GS13</strain>
    </source>
</reference>
<keyword evidence="6" id="KW-0997">Cell inner membrane</keyword>
<dbReference type="AlphaFoldDB" id="A0A4P6YCN8"/>
<dbReference type="CDD" id="cd17928">
    <property type="entry name" value="DEXDc_SecA"/>
    <property type="match status" value="1"/>
</dbReference>
<keyword evidence="15" id="KW-0175">Coiled coil</keyword>
<dbReference type="InterPro" id="IPR020937">
    <property type="entry name" value="SecA_CS"/>
</dbReference>
<comment type="subcellular location">
    <subcellularLocation>
        <location evidence="13">Cell membrane</location>
        <topology evidence="13">Peripheral membrane protein</topology>
        <orientation evidence="13">Cytoplasmic side</orientation>
    </subcellularLocation>
    <subcellularLocation>
        <location evidence="1 13">Cytoplasm</location>
    </subcellularLocation>
    <text evidence="13">Distribution is 50-50.</text>
</comment>
<dbReference type="PROSITE" id="PS51196">
    <property type="entry name" value="SECA_MOTOR_DEAD"/>
    <property type="match status" value="1"/>
</dbReference>
<comment type="subunit">
    <text evidence="13">Monomer and homodimer. Part of the essential Sec protein translocation apparatus which comprises SecA, SecYEG and auxiliary proteins SecDF. Other proteins may also be involved.</text>
</comment>
<dbReference type="GO" id="GO:0005886">
    <property type="term" value="C:plasma membrane"/>
    <property type="evidence" value="ECO:0007669"/>
    <property type="project" value="UniProtKB-SubCell"/>
</dbReference>
<keyword evidence="10 13" id="KW-1278">Translocase</keyword>
<dbReference type="HAMAP" id="MF_01382">
    <property type="entry name" value="SecA"/>
    <property type="match status" value="1"/>
</dbReference>
<dbReference type="InterPro" id="IPR014018">
    <property type="entry name" value="SecA_motor_DEAD"/>
</dbReference>
<evidence type="ECO:0000256" key="6">
    <source>
        <dbReference type="ARBA" id="ARBA00022519"/>
    </source>
</evidence>
<keyword evidence="12 13" id="KW-0472">Membrane</keyword>
<dbReference type="InterPro" id="IPR036266">
    <property type="entry name" value="SecA_Wing/Scaffold_sf"/>
</dbReference>
<evidence type="ECO:0000259" key="18">
    <source>
        <dbReference type="PROSITE" id="PS51194"/>
    </source>
</evidence>
<evidence type="ECO:0000259" key="17">
    <source>
        <dbReference type="PROSITE" id="PS51192"/>
    </source>
</evidence>
<dbReference type="OrthoDB" id="9805579at2"/>
<evidence type="ECO:0000256" key="5">
    <source>
        <dbReference type="ARBA" id="ARBA00022490"/>
    </source>
</evidence>